<proteinExistence type="inferred from homology"/>
<dbReference type="Pfam" id="PF02321">
    <property type="entry name" value="OEP"/>
    <property type="match status" value="2"/>
</dbReference>
<evidence type="ECO:0000256" key="2">
    <source>
        <dbReference type="ARBA" id="ARBA00007613"/>
    </source>
</evidence>
<accession>A0A9D2J177</accession>
<evidence type="ECO:0000256" key="3">
    <source>
        <dbReference type="ARBA" id="ARBA00022448"/>
    </source>
</evidence>
<dbReference type="GO" id="GO:0009279">
    <property type="term" value="C:cell outer membrane"/>
    <property type="evidence" value="ECO:0007669"/>
    <property type="project" value="UniProtKB-SubCell"/>
</dbReference>
<gene>
    <name evidence="10" type="ORF">H9814_04355</name>
</gene>
<comment type="subcellular location">
    <subcellularLocation>
        <location evidence="1">Cell outer membrane</location>
    </subcellularLocation>
</comment>
<dbReference type="Proteomes" id="UP000824028">
    <property type="component" value="Unassembled WGS sequence"/>
</dbReference>
<feature type="coiled-coil region" evidence="8">
    <location>
        <begin position="325"/>
        <end position="357"/>
    </location>
</feature>
<keyword evidence="7" id="KW-0998">Cell outer membrane</keyword>
<keyword evidence="3" id="KW-0813">Transport</keyword>
<dbReference type="GO" id="GO:0015288">
    <property type="term" value="F:porin activity"/>
    <property type="evidence" value="ECO:0007669"/>
    <property type="project" value="TreeGrafter"/>
</dbReference>
<keyword evidence="6" id="KW-0472">Membrane</keyword>
<evidence type="ECO:0000256" key="9">
    <source>
        <dbReference type="SAM" id="SignalP"/>
    </source>
</evidence>
<evidence type="ECO:0000313" key="10">
    <source>
        <dbReference type="EMBL" id="HIZ32768.1"/>
    </source>
</evidence>
<organism evidence="10 11">
    <name type="scientific">Candidatus Bacteroides merdigallinarum</name>
    <dbReference type="NCBI Taxonomy" id="2838473"/>
    <lineage>
        <taxon>Bacteria</taxon>
        <taxon>Pseudomonadati</taxon>
        <taxon>Bacteroidota</taxon>
        <taxon>Bacteroidia</taxon>
        <taxon>Bacteroidales</taxon>
        <taxon>Bacteroidaceae</taxon>
        <taxon>Bacteroides</taxon>
    </lineage>
</organism>
<evidence type="ECO:0000256" key="7">
    <source>
        <dbReference type="ARBA" id="ARBA00023237"/>
    </source>
</evidence>
<dbReference type="AlphaFoldDB" id="A0A9D2J177"/>
<dbReference type="SUPFAM" id="SSF56954">
    <property type="entry name" value="Outer membrane efflux proteins (OEP)"/>
    <property type="match status" value="1"/>
</dbReference>
<name>A0A9D2J177_9BACE</name>
<reference evidence="10" key="1">
    <citation type="journal article" date="2021" name="PeerJ">
        <title>Extensive microbial diversity within the chicken gut microbiome revealed by metagenomics and culture.</title>
        <authorList>
            <person name="Gilroy R."/>
            <person name="Ravi A."/>
            <person name="Getino M."/>
            <person name="Pursley I."/>
            <person name="Horton D.L."/>
            <person name="Alikhan N.F."/>
            <person name="Baker D."/>
            <person name="Gharbi K."/>
            <person name="Hall N."/>
            <person name="Watson M."/>
            <person name="Adriaenssens E.M."/>
            <person name="Foster-Nyarko E."/>
            <person name="Jarju S."/>
            <person name="Secka A."/>
            <person name="Antonio M."/>
            <person name="Oren A."/>
            <person name="Chaudhuri R.R."/>
            <person name="La Ragione R."/>
            <person name="Hildebrand F."/>
            <person name="Pallen M.J."/>
        </authorList>
    </citation>
    <scope>NUCLEOTIDE SEQUENCE</scope>
    <source>
        <strain evidence="10">ChiHjej9B8-1298</strain>
    </source>
</reference>
<comment type="caution">
    <text evidence="10">The sequence shown here is derived from an EMBL/GenBank/DDBJ whole genome shotgun (WGS) entry which is preliminary data.</text>
</comment>
<keyword evidence="9" id="KW-0732">Signal</keyword>
<dbReference type="PANTHER" id="PTHR30026">
    <property type="entry name" value="OUTER MEMBRANE PROTEIN TOLC"/>
    <property type="match status" value="1"/>
</dbReference>
<protein>
    <submittedName>
        <fullName evidence="10">TolC family protein</fullName>
    </submittedName>
</protein>
<evidence type="ECO:0000256" key="1">
    <source>
        <dbReference type="ARBA" id="ARBA00004442"/>
    </source>
</evidence>
<sequence length="440" mass="50447">MTRQFLTFLIALCTVLPMTAQPPVYTLKDCLEQGLLNNYSLRITRNQERVSENNATLANAGALPTLDLSAGYSGTLNDTETKLRATGVTSKESGTFDQTLDAGINLEWTVFDGFNITATYQQLKELERQGKTDTRIALEDLIANIAAEYYNFVQQKIRLKNFHYAMTLSRERVRIAEARVHVGNASRLDYLQARVDFNADSAQYIKQQEALHTSRIELNELMSNEDVDEFFLIRDSLIDINHILRFDELWEGTLAINANLLRAAQNQTLARLDYKKVCARDYPYVRLNGGYGYTLNKYEMAANSRRSNLGLNFGVTIGFNLFDGNRRRERRNASLAVENARLEREQLEQTLRADLTNLWQAYRNNLELLKLERQNLIVAKDNYDISRDRYLLGDLAGIEMREAQKNLLDAEERILSAEYDTKICEISLLQISGKITEYLK</sequence>
<dbReference type="EMBL" id="DXBX01000031">
    <property type="protein sequence ID" value="HIZ32768.1"/>
    <property type="molecule type" value="Genomic_DNA"/>
</dbReference>
<evidence type="ECO:0000256" key="6">
    <source>
        <dbReference type="ARBA" id="ARBA00023136"/>
    </source>
</evidence>
<comment type="similarity">
    <text evidence="2">Belongs to the outer membrane factor (OMF) (TC 1.B.17) family.</text>
</comment>
<feature type="chain" id="PRO_5038933519" evidence="9">
    <location>
        <begin position="21"/>
        <end position="440"/>
    </location>
</feature>
<dbReference type="PANTHER" id="PTHR30026:SF20">
    <property type="entry name" value="OUTER MEMBRANE PROTEIN TOLC"/>
    <property type="match status" value="1"/>
</dbReference>
<evidence type="ECO:0000256" key="5">
    <source>
        <dbReference type="ARBA" id="ARBA00022692"/>
    </source>
</evidence>
<feature type="signal peptide" evidence="9">
    <location>
        <begin position="1"/>
        <end position="20"/>
    </location>
</feature>
<evidence type="ECO:0000256" key="8">
    <source>
        <dbReference type="SAM" id="Coils"/>
    </source>
</evidence>
<dbReference type="InterPro" id="IPR051906">
    <property type="entry name" value="TolC-like"/>
</dbReference>
<reference evidence="10" key="2">
    <citation type="submission" date="2021-04" db="EMBL/GenBank/DDBJ databases">
        <authorList>
            <person name="Gilroy R."/>
        </authorList>
    </citation>
    <scope>NUCLEOTIDE SEQUENCE</scope>
    <source>
        <strain evidence="10">ChiHjej9B8-1298</strain>
    </source>
</reference>
<keyword evidence="4" id="KW-1134">Transmembrane beta strand</keyword>
<dbReference type="GO" id="GO:0015562">
    <property type="term" value="F:efflux transmembrane transporter activity"/>
    <property type="evidence" value="ECO:0007669"/>
    <property type="project" value="InterPro"/>
</dbReference>
<keyword evidence="8" id="KW-0175">Coiled coil</keyword>
<dbReference type="GO" id="GO:1990281">
    <property type="term" value="C:efflux pump complex"/>
    <property type="evidence" value="ECO:0007669"/>
    <property type="project" value="TreeGrafter"/>
</dbReference>
<evidence type="ECO:0000256" key="4">
    <source>
        <dbReference type="ARBA" id="ARBA00022452"/>
    </source>
</evidence>
<evidence type="ECO:0000313" key="11">
    <source>
        <dbReference type="Proteomes" id="UP000824028"/>
    </source>
</evidence>
<dbReference type="Gene3D" id="1.20.1600.10">
    <property type="entry name" value="Outer membrane efflux proteins (OEP)"/>
    <property type="match status" value="1"/>
</dbReference>
<keyword evidence="5" id="KW-0812">Transmembrane</keyword>
<dbReference type="InterPro" id="IPR003423">
    <property type="entry name" value="OMP_efflux"/>
</dbReference>